<evidence type="ECO:0000256" key="6">
    <source>
        <dbReference type="ARBA" id="ARBA00023136"/>
    </source>
</evidence>
<reference evidence="9 10" key="2">
    <citation type="submission" date="2019-08" db="EMBL/GenBank/DDBJ databases">
        <title>Jejuicoccus antrihumi gen. nov., sp. nov., a new member of the family Dermacoccaceae isolated from a cave.</title>
        <authorList>
            <person name="Schumann P."/>
            <person name="Kim I.S."/>
        </authorList>
    </citation>
    <scope>NUCLEOTIDE SEQUENCE [LARGE SCALE GENOMIC DNA]</scope>
    <source>
        <strain evidence="9 10">C5-26</strain>
    </source>
</reference>
<comment type="caution">
    <text evidence="9">The sequence shown here is derived from an EMBL/GenBank/DDBJ whole genome shotgun (WGS) entry which is preliminary data.</text>
</comment>
<protein>
    <submittedName>
        <fullName evidence="9">Multidrug efflux SMR transporter</fullName>
    </submittedName>
</protein>
<dbReference type="EMBL" id="VCQV01000020">
    <property type="protein sequence ID" value="TWP35334.1"/>
    <property type="molecule type" value="Genomic_DNA"/>
</dbReference>
<proteinExistence type="inferred from homology"/>
<keyword evidence="3" id="KW-1003">Cell membrane</keyword>
<reference evidence="9 10" key="1">
    <citation type="submission" date="2019-05" db="EMBL/GenBank/DDBJ databases">
        <authorList>
            <person name="Lee S.D."/>
        </authorList>
    </citation>
    <scope>NUCLEOTIDE SEQUENCE [LARGE SCALE GENOMIC DNA]</scope>
    <source>
        <strain evidence="9 10">C5-26</strain>
    </source>
</reference>
<dbReference type="Proteomes" id="UP000320244">
    <property type="component" value="Unassembled WGS sequence"/>
</dbReference>
<gene>
    <name evidence="9" type="ORF">FGL98_14275</name>
</gene>
<accession>A0A563E0C7</accession>
<dbReference type="OrthoDB" id="21828at2"/>
<keyword evidence="10" id="KW-1185">Reference proteome</keyword>
<evidence type="ECO:0000256" key="2">
    <source>
        <dbReference type="ARBA" id="ARBA00022448"/>
    </source>
</evidence>
<evidence type="ECO:0000256" key="5">
    <source>
        <dbReference type="ARBA" id="ARBA00022989"/>
    </source>
</evidence>
<feature type="transmembrane region" description="Helical" evidence="8">
    <location>
        <begin position="84"/>
        <end position="103"/>
    </location>
</feature>
<dbReference type="InterPro" id="IPR037185">
    <property type="entry name" value="EmrE-like"/>
</dbReference>
<sequence>MAPALLAVAIVVEVGATAVLPRAQGFTDLPWTFVVLVGYGLSIALLAVVVKHIPVAVTYAVWSGAGTALVAMIGALWLKEPLSVAQVACLALIILGVVGLNLAGTH</sequence>
<feature type="transmembrane region" description="Helical" evidence="8">
    <location>
        <begin position="57"/>
        <end position="78"/>
    </location>
</feature>
<dbReference type="InterPro" id="IPR045324">
    <property type="entry name" value="Small_multidrug_res"/>
</dbReference>
<evidence type="ECO:0000256" key="4">
    <source>
        <dbReference type="ARBA" id="ARBA00022692"/>
    </source>
</evidence>
<dbReference type="GO" id="GO:0022857">
    <property type="term" value="F:transmembrane transporter activity"/>
    <property type="evidence" value="ECO:0007669"/>
    <property type="project" value="InterPro"/>
</dbReference>
<organism evidence="9 10">
    <name type="scientific">Leekyejoonella antrihumi</name>
    <dbReference type="NCBI Taxonomy" id="1660198"/>
    <lineage>
        <taxon>Bacteria</taxon>
        <taxon>Bacillati</taxon>
        <taxon>Actinomycetota</taxon>
        <taxon>Actinomycetes</taxon>
        <taxon>Micrococcales</taxon>
        <taxon>Dermacoccaceae</taxon>
        <taxon>Leekyejoonella</taxon>
    </lineage>
</organism>
<evidence type="ECO:0000256" key="8">
    <source>
        <dbReference type="SAM" id="Phobius"/>
    </source>
</evidence>
<evidence type="ECO:0000313" key="9">
    <source>
        <dbReference type="EMBL" id="TWP35334.1"/>
    </source>
</evidence>
<evidence type="ECO:0000256" key="1">
    <source>
        <dbReference type="ARBA" id="ARBA00004651"/>
    </source>
</evidence>
<name>A0A563E0C7_9MICO</name>
<evidence type="ECO:0000256" key="3">
    <source>
        <dbReference type="ARBA" id="ARBA00022475"/>
    </source>
</evidence>
<keyword evidence="4 7" id="KW-0812">Transmembrane</keyword>
<keyword evidence="5 8" id="KW-1133">Transmembrane helix</keyword>
<comment type="similarity">
    <text evidence="7">Belongs to the drug/metabolite transporter (DMT) superfamily. Small multidrug resistance (SMR) (TC 2.A.7.1) family.</text>
</comment>
<dbReference type="GO" id="GO:0005886">
    <property type="term" value="C:plasma membrane"/>
    <property type="evidence" value="ECO:0007669"/>
    <property type="project" value="UniProtKB-SubCell"/>
</dbReference>
<dbReference type="PANTHER" id="PTHR30561">
    <property type="entry name" value="SMR FAMILY PROTON-DEPENDENT DRUG EFFLUX TRANSPORTER SUGE"/>
    <property type="match status" value="1"/>
</dbReference>
<dbReference type="AlphaFoldDB" id="A0A563E0C7"/>
<dbReference type="SUPFAM" id="SSF103481">
    <property type="entry name" value="Multidrug resistance efflux transporter EmrE"/>
    <property type="match status" value="1"/>
</dbReference>
<comment type="subcellular location">
    <subcellularLocation>
        <location evidence="1 7">Cell membrane</location>
        <topology evidence="1 7">Multi-pass membrane protein</topology>
    </subcellularLocation>
</comment>
<dbReference type="Gene3D" id="1.10.3730.20">
    <property type="match status" value="1"/>
</dbReference>
<dbReference type="InterPro" id="IPR000390">
    <property type="entry name" value="Small_drug/metabolite_transptr"/>
</dbReference>
<dbReference type="PANTHER" id="PTHR30561:SF1">
    <property type="entry name" value="MULTIDRUG TRANSPORTER EMRE"/>
    <property type="match status" value="1"/>
</dbReference>
<keyword evidence="2" id="KW-0813">Transport</keyword>
<evidence type="ECO:0000313" key="10">
    <source>
        <dbReference type="Proteomes" id="UP000320244"/>
    </source>
</evidence>
<evidence type="ECO:0000256" key="7">
    <source>
        <dbReference type="RuleBase" id="RU003942"/>
    </source>
</evidence>
<keyword evidence="6 8" id="KW-0472">Membrane</keyword>
<feature type="transmembrane region" description="Helical" evidence="8">
    <location>
        <begin position="31"/>
        <end position="50"/>
    </location>
</feature>
<dbReference type="Pfam" id="PF00893">
    <property type="entry name" value="Multi_Drug_Res"/>
    <property type="match status" value="1"/>
</dbReference>